<keyword evidence="4" id="KW-0732">Signal</keyword>
<dbReference type="Gene3D" id="2.10.25.10">
    <property type="entry name" value="Laminin"/>
    <property type="match status" value="1"/>
</dbReference>
<dbReference type="InterPro" id="IPR036383">
    <property type="entry name" value="TSP1_rpt_sf"/>
</dbReference>
<dbReference type="PRINTS" id="PR00821">
    <property type="entry name" value="TAGLIPASE"/>
</dbReference>
<dbReference type="InterPro" id="IPR001024">
    <property type="entry name" value="PLAT/LH2_dom"/>
</dbReference>
<dbReference type="SUPFAM" id="SSF49723">
    <property type="entry name" value="Lipase/lipooxygenase domain (PLAT/LH2 domain)"/>
    <property type="match status" value="1"/>
</dbReference>
<dbReference type="InterPro" id="IPR002331">
    <property type="entry name" value="Lipase_panc"/>
</dbReference>
<keyword evidence="3" id="KW-0964">Secreted</keyword>
<dbReference type="Pfam" id="PF00090">
    <property type="entry name" value="TSP_1"/>
    <property type="match status" value="14"/>
</dbReference>
<dbReference type="SUPFAM" id="SSF53474">
    <property type="entry name" value="alpha/beta-Hydrolases"/>
    <property type="match status" value="1"/>
</dbReference>
<dbReference type="STRING" id="400727.A0A2T7NR41"/>
<evidence type="ECO:0000259" key="10">
    <source>
        <dbReference type="PROSITE" id="PS50026"/>
    </source>
</evidence>
<dbReference type="InterPro" id="IPR001190">
    <property type="entry name" value="SRCR"/>
</dbReference>
<comment type="caution">
    <text evidence="13">The sequence shown here is derived from an EMBL/GenBank/DDBJ whole genome shotgun (WGS) entry which is preliminary data.</text>
</comment>
<dbReference type="SMART" id="SM00181">
    <property type="entry name" value="EGF"/>
    <property type="match status" value="1"/>
</dbReference>
<dbReference type="PROSITE" id="PS50287">
    <property type="entry name" value="SRCR_2"/>
    <property type="match status" value="1"/>
</dbReference>
<dbReference type="InterPro" id="IPR052065">
    <property type="entry name" value="Compl_asym_regulator"/>
</dbReference>
<accession>A0A2T7NR41</accession>
<dbReference type="GO" id="GO:0004806">
    <property type="term" value="F:triacylglycerol lipase activity"/>
    <property type="evidence" value="ECO:0007669"/>
    <property type="project" value="InterPro"/>
</dbReference>
<evidence type="ECO:0000256" key="2">
    <source>
        <dbReference type="ARBA" id="ARBA00010701"/>
    </source>
</evidence>
<evidence type="ECO:0000256" key="9">
    <source>
        <dbReference type="PROSITE-ProRule" id="PRU00196"/>
    </source>
</evidence>
<dbReference type="Proteomes" id="UP000245119">
    <property type="component" value="Linkage Group LG10"/>
</dbReference>
<dbReference type="InterPro" id="IPR029058">
    <property type="entry name" value="AB_hydrolase_fold"/>
</dbReference>
<dbReference type="SMART" id="SM00209">
    <property type="entry name" value="TSP1"/>
    <property type="match status" value="14"/>
</dbReference>
<dbReference type="SMART" id="SM00202">
    <property type="entry name" value="SR"/>
    <property type="match status" value="1"/>
</dbReference>
<evidence type="ECO:0000259" key="11">
    <source>
        <dbReference type="PROSITE" id="PS50095"/>
    </source>
</evidence>
<dbReference type="PRINTS" id="PR00258">
    <property type="entry name" value="SPERACTRCPTR"/>
</dbReference>
<dbReference type="Gene3D" id="3.40.50.1820">
    <property type="entry name" value="alpha/beta hydrolase"/>
    <property type="match status" value="1"/>
</dbReference>
<name>A0A2T7NR41_POMCA</name>
<dbReference type="InterPro" id="IPR036392">
    <property type="entry name" value="PLAT/LH2_dom_sf"/>
</dbReference>
<evidence type="ECO:0000256" key="3">
    <source>
        <dbReference type="ARBA" id="ARBA00022525"/>
    </source>
</evidence>
<dbReference type="GO" id="GO:0016020">
    <property type="term" value="C:membrane"/>
    <property type="evidence" value="ECO:0007669"/>
    <property type="project" value="InterPro"/>
</dbReference>
<dbReference type="PRINTS" id="PR01705">
    <property type="entry name" value="TSP1REPEAT"/>
</dbReference>
<feature type="domain" description="EGF-like" evidence="10">
    <location>
        <begin position="138"/>
        <end position="179"/>
    </location>
</feature>
<dbReference type="CDD" id="cd00707">
    <property type="entry name" value="Pancreat_lipase_like"/>
    <property type="match status" value="1"/>
</dbReference>
<dbReference type="SUPFAM" id="SSF57196">
    <property type="entry name" value="EGF/Laminin"/>
    <property type="match status" value="1"/>
</dbReference>
<feature type="domain" description="PLAT" evidence="11">
    <location>
        <begin position="1704"/>
        <end position="1833"/>
    </location>
</feature>
<dbReference type="Gene3D" id="3.10.250.10">
    <property type="entry name" value="SRCR-like domain"/>
    <property type="match status" value="1"/>
</dbReference>
<evidence type="ECO:0000256" key="8">
    <source>
        <dbReference type="PROSITE-ProRule" id="PRU00076"/>
    </source>
</evidence>
<dbReference type="Pfam" id="PF00151">
    <property type="entry name" value="Lipase"/>
    <property type="match status" value="1"/>
</dbReference>
<dbReference type="ESTHER" id="pomca-a0a2t7nr41">
    <property type="family name" value="Pancreatic_lipase"/>
</dbReference>
<evidence type="ECO:0000256" key="4">
    <source>
        <dbReference type="ARBA" id="ARBA00022729"/>
    </source>
</evidence>
<evidence type="ECO:0000256" key="1">
    <source>
        <dbReference type="ARBA" id="ARBA00004613"/>
    </source>
</evidence>
<dbReference type="GO" id="GO:0006629">
    <property type="term" value="P:lipid metabolic process"/>
    <property type="evidence" value="ECO:0007669"/>
    <property type="project" value="InterPro"/>
</dbReference>
<dbReference type="Pfam" id="PF01477">
    <property type="entry name" value="PLAT"/>
    <property type="match status" value="1"/>
</dbReference>
<proteinExistence type="inferred from homology"/>
<dbReference type="FunFam" id="2.20.100.10:FF:000001">
    <property type="entry name" value="semaphorin-5A isoform X1"/>
    <property type="match status" value="9"/>
</dbReference>
<dbReference type="SUPFAM" id="SSF82895">
    <property type="entry name" value="TSP-1 type 1 repeat"/>
    <property type="match status" value="14"/>
</dbReference>
<feature type="domain" description="SRCR" evidence="12">
    <location>
        <begin position="300"/>
        <end position="406"/>
    </location>
</feature>
<evidence type="ECO:0000313" key="14">
    <source>
        <dbReference type="Proteomes" id="UP000245119"/>
    </source>
</evidence>
<dbReference type="InterPro" id="IPR000742">
    <property type="entry name" value="EGF"/>
</dbReference>
<keyword evidence="5" id="KW-0677">Repeat</keyword>
<dbReference type="GO" id="GO:0005576">
    <property type="term" value="C:extracellular region"/>
    <property type="evidence" value="ECO:0007669"/>
    <property type="project" value="UniProtKB-SubCell"/>
</dbReference>
<keyword evidence="8" id="KW-0245">EGF-like domain</keyword>
<keyword evidence="7" id="KW-0325">Glycoprotein</keyword>
<dbReference type="PANTHER" id="PTHR22906:SF43">
    <property type="entry name" value="PROPERDIN"/>
    <property type="match status" value="1"/>
</dbReference>
<dbReference type="OrthoDB" id="199913at2759"/>
<comment type="subcellular location">
    <subcellularLocation>
        <location evidence="1">Secreted</location>
    </subcellularLocation>
</comment>
<sequence>MAASLEVRLSSVRVRLLLVVAILLSLGVVVQGSQLTNRLFQWTRNPESYQSLGKRLTGHVVTTYTKYVNSQCALECLRSHLCKSFNFDRGTGRLTMLRLPLNRCEINSMSHLDYPADISDSASSEYHVKEAFSIDPSALGPCASNPCRDNGHCIETKTADDILIAVCLCKDGWTGSGCQFPVDSPTWGQWAEWGQCSVSCQRGWRMRTRNCEDSNTGQTISSLECYGADVDYGICVLQDCPKWEEWGAWGECSTAVTCGRGFKVRRRSCRNGGVPGVDRYCLGSTNETTPCQGIDCQGAMRLRDGVEHGEGRLEVYNDVTSEWGLVCADQVTGVVADLICRQIGFPGAYAAVTDGRFGMSQEQLSVTIRHIRCQGGERRMLECQHNTWNSSGTCDGQNIAGGVQCSVNGVWSLWGSWGDCSVTCENGTRQRTRTCSHPPQKYAGKPCDGETAQYKPCQMDLCPVNGVWNPWSDWSSCSATCGNGTQSRSRTCRGPFFGGKNCSGNSKETQECASRMCPVDGVWSEWGAWGACTLTCGNGTQSRNRTCVGPFYGGRACQGSSSEWGACNDFNCPVDGEWAPWQQWQTCNVTCGGGQQIRVRQCYNPLHGGSPCVGVSMETRICGQNPCPLNGVWKTWSEWNTCSVTCGAGVQLRNRTCDGPFYGGAPCVGEVNQTQTCQPRLCPVDGAWSVWGDWSSCTTTCGGGTSMRSRTCVEPVDGGARCQGDFKEERICSNQSCPVDGVWSGWSAWGACDVTCGGGTQQRQRSCVGPYHGGQTCAGQALNSQVCNVRSCPEDGVWEPWTVWTDCSATCGGGHQQRERKCVGVQYGGRNCTGDTAERRDCNAQNCPVDGVFSDWSMWTTCTLTCGGGSQWRNRTCVGPFYGGLVCQGAFNETRKCSEQSCPVDGYFHDWADWSTCTVTCGGGSQWRNRVCQPPLYGGRTCVGVANETQACNSYPCPIDGVWQSWSNWSVCDVTCGGGSRLRSRVCVDPKYGGQPCVGSKTESTGCANNPCPIPGNWLPWTQWSTCTLTCGGGVRERSRACDLTVHGNLTAPCIGSGYEKVACHTFACTPYVLCLCVFICIYDVCVLVCACLLARTCTEWATKGLTVSTMADIDPDGTTGGLSPIRVYCDLAAQGGIGVTVIGHDSEERTQVQGWEGACEYKQPITYNVSFEHVKAIIDQSAVCMQFIRWECKAALIHNPNDNQRITTGWLTRTGALADYFGGALPGSGKCACGMTSSCADRDLACNCDSNDDVWREDSGNLTYKPDLPVTAFVAGTQQLKKSGLVQGQCRVPHGARFLHKETDLMTSIELTSHIKLILYTSIRSVPDTDIRFQTAIMVSGGRPLAILMLLTLTQVLSALRVNKRSTVCYTDLGCFSTDAPFTSKERPISFLPESPEKINPTFTLYTRQSPAQGYLLRSGDTTGLTRSTFNASRPSKFIVHGFLESFLATWMKDMKDALLRQGDYNVVVVDWGSGSFSLYGQATANTRVVGAMIAQLIMFIQNTTGARQEDMHIVGHSLGSHVAGYAGERLQHLGRITGLDPAQPYFQYTDKAVRLDPTDALFVEAIHTDGDNFYSTELGLGMSQPCGHVDYYPNGGHDQPGCDKSPITHLEENGLYLGLREIIGCNHARAYHLAIDSINSACPFLAYRCDSEDDFKAGRCLKCSDQDCRHMVLTSDPVKLPAGASLLKYYFLTGDLSPYCRYHYRLSLALAKPIGSQQERGTLYATLTGTSGQTEEVKLTNDDVYFNPGETYTYVMTSKLLLGDVTSVEVRWLQHWALLDVSSWNFLGLRHPKLYVGRIDITSGETQQNSTFCGQGIGVKSDQKQVFSSKC</sequence>
<keyword evidence="14" id="KW-1185">Reference proteome</keyword>
<protein>
    <submittedName>
        <fullName evidence="13">Uncharacterized protein</fullName>
    </submittedName>
</protein>
<dbReference type="PROSITE" id="PS50095">
    <property type="entry name" value="PLAT"/>
    <property type="match status" value="1"/>
</dbReference>
<dbReference type="SUPFAM" id="SSF56487">
    <property type="entry name" value="SRCR-like"/>
    <property type="match status" value="1"/>
</dbReference>
<dbReference type="InterPro" id="IPR000734">
    <property type="entry name" value="TAG_lipase"/>
</dbReference>
<evidence type="ECO:0000313" key="13">
    <source>
        <dbReference type="EMBL" id="PVD23640.1"/>
    </source>
</evidence>
<dbReference type="PROSITE" id="PS50026">
    <property type="entry name" value="EGF_3"/>
    <property type="match status" value="1"/>
</dbReference>
<dbReference type="InterPro" id="IPR000884">
    <property type="entry name" value="TSP1_rpt"/>
</dbReference>
<organism evidence="13 14">
    <name type="scientific">Pomacea canaliculata</name>
    <name type="common">Golden apple snail</name>
    <dbReference type="NCBI Taxonomy" id="400727"/>
    <lineage>
        <taxon>Eukaryota</taxon>
        <taxon>Metazoa</taxon>
        <taxon>Spiralia</taxon>
        <taxon>Lophotrochozoa</taxon>
        <taxon>Mollusca</taxon>
        <taxon>Gastropoda</taxon>
        <taxon>Caenogastropoda</taxon>
        <taxon>Architaenioglossa</taxon>
        <taxon>Ampullarioidea</taxon>
        <taxon>Ampullariidae</taxon>
        <taxon>Pomacea</taxon>
    </lineage>
</organism>
<dbReference type="PRINTS" id="PR00823">
    <property type="entry name" value="PANCLIPASE"/>
</dbReference>
<evidence type="ECO:0000256" key="7">
    <source>
        <dbReference type="ARBA" id="ARBA00023180"/>
    </source>
</evidence>
<dbReference type="Gene3D" id="2.60.60.20">
    <property type="entry name" value="PLAT/LH2 domain"/>
    <property type="match status" value="1"/>
</dbReference>
<dbReference type="InterPro" id="IPR036772">
    <property type="entry name" value="SRCR-like_dom_sf"/>
</dbReference>
<dbReference type="InterPro" id="IPR033906">
    <property type="entry name" value="Lipase_N"/>
</dbReference>
<evidence type="ECO:0000256" key="5">
    <source>
        <dbReference type="ARBA" id="ARBA00022737"/>
    </source>
</evidence>
<dbReference type="PROSITE" id="PS01186">
    <property type="entry name" value="EGF_2"/>
    <property type="match status" value="1"/>
</dbReference>
<comment type="similarity">
    <text evidence="2">Belongs to the AB hydrolase superfamily. Lipase family.</text>
</comment>
<gene>
    <name evidence="13" type="ORF">C0Q70_16913</name>
</gene>
<dbReference type="PROSITE" id="PS00022">
    <property type="entry name" value="EGF_1"/>
    <property type="match status" value="1"/>
</dbReference>
<evidence type="ECO:0000256" key="6">
    <source>
        <dbReference type="ARBA" id="ARBA00023157"/>
    </source>
</evidence>
<dbReference type="InterPro" id="IPR013818">
    <property type="entry name" value="Lipase"/>
</dbReference>
<dbReference type="FunFam" id="3.40.50.1820:FF:000033">
    <property type="entry name" value="Pancreatic triacylglycerol lipase"/>
    <property type="match status" value="1"/>
</dbReference>
<evidence type="ECO:0000259" key="12">
    <source>
        <dbReference type="PROSITE" id="PS50287"/>
    </source>
</evidence>
<feature type="disulfide bond" evidence="8">
    <location>
        <begin position="169"/>
        <end position="178"/>
    </location>
</feature>
<dbReference type="Gene3D" id="2.20.100.10">
    <property type="entry name" value="Thrombospondin type-1 (TSP1) repeat"/>
    <property type="match status" value="14"/>
</dbReference>
<keyword evidence="6 9" id="KW-1015">Disulfide bond</keyword>
<comment type="caution">
    <text evidence="9">Lacks conserved residue(s) required for the propagation of feature annotation.</text>
</comment>
<reference evidence="13 14" key="1">
    <citation type="submission" date="2018-04" db="EMBL/GenBank/DDBJ databases">
        <title>The genome of golden apple snail Pomacea canaliculata provides insight into stress tolerance and invasive adaptation.</title>
        <authorList>
            <person name="Liu C."/>
            <person name="Liu B."/>
            <person name="Ren Y."/>
            <person name="Zhang Y."/>
            <person name="Wang H."/>
            <person name="Li S."/>
            <person name="Jiang F."/>
            <person name="Yin L."/>
            <person name="Zhang G."/>
            <person name="Qian W."/>
            <person name="Fan W."/>
        </authorList>
    </citation>
    <scope>NUCLEOTIDE SEQUENCE [LARGE SCALE GENOMIC DNA]</scope>
    <source>
        <strain evidence="13">SZHN2017</strain>
        <tissue evidence="13">Muscle</tissue>
    </source>
</reference>
<feature type="disulfide bond" evidence="9">
    <location>
        <begin position="373"/>
        <end position="383"/>
    </location>
</feature>
<dbReference type="PROSITE" id="PS50092">
    <property type="entry name" value="TSP1"/>
    <property type="match status" value="14"/>
</dbReference>
<dbReference type="EMBL" id="PZQS01000010">
    <property type="protein sequence ID" value="PVD23640.1"/>
    <property type="molecule type" value="Genomic_DNA"/>
</dbReference>
<dbReference type="PANTHER" id="PTHR22906">
    <property type="entry name" value="PROPERDIN"/>
    <property type="match status" value="1"/>
</dbReference>
<dbReference type="FunFam" id="2.20.100.10:FF:000004">
    <property type="entry name" value="Adhesion G protein-coupled receptor B2"/>
    <property type="match status" value="1"/>
</dbReference>